<dbReference type="GO" id="GO:0016020">
    <property type="term" value="C:membrane"/>
    <property type="evidence" value="ECO:0007669"/>
    <property type="project" value="InterPro"/>
</dbReference>
<dbReference type="Pfam" id="PF03170">
    <property type="entry name" value="BcsB"/>
    <property type="match status" value="1"/>
</dbReference>
<dbReference type="Gene3D" id="2.60.120.260">
    <property type="entry name" value="Galactose-binding domain-like"/>
    <property type="match status" value="1"/>
</dbReference>
<evidence type="ECO:0000313" key="3">
    <source>
        <dbReference type="EMBL" id="KKN77183.1"/>
    </source>
</evidence>
<accession>A0A0F9WFS4</accession>
<feature type="region of interest" description="Disordered" evidence="1">
    <location>
        <begin position="119"/>
        <end position="141"/>
    </location>
</feature>
<gene>
    <name evidence="3" type="ORF">LCGC14_0362750</name>
</gene>
<dbReference type="AlphaFoldDB" id="A0A0F9WFS4"/>
<evidence type="ECO:0008006" key="4">
    <source>
        <dbReference type="Google" id="ProtNLM"/>
    </source>
</evidence>
<dbReference type="GO" id="GO:0006011">
    <property type="term" value="P:UDP-alpha-D-glucose metabolic process"/>
    <property type="evidence" value="ECO:0007669"/>
    <property type="project" value="InterPro"/>
</dbReference>
<sequence length="663" mass="71543">MRSILGRMPILLVLCAPFVTGQAHSQTTTTNDEFEAPASQAYEPQRQERRRSLADLGYSQGVQQTDPESSVSFLLPLPLDTAVSNPRLVLRYAASPLIAPDSSMQVLLNGTVREVRALSSGRPVDDASAEEPTGNSSQSSLLTIPLTSEDIGQAHLNVRIRGQFGTRQDRCAAPRTQQDFVRILPTTAVVYGISDEPSDSIRGYLSTLPEELRIALAAPANAEAVRAAWLLTRELQALGHQIRYTRPEEGGDIIIAPRQILAEAGLLLPDDEDMGLVAANRGQPGAVQLAITEPYHVDSLASPWKLLLARDGYAESLSAPLTRSATDTLPLSELGLDTEARPFVDAVEWTLDTSVLPAGKVASALRLNLMTPPSSDQAPLVLYVLQNNTVRGLTTLSAKGGHQSVSIELSEPESIAGEALRIVMARQEKADCAAAPGSGYVQLLDSSVVETRSTDRAAETVMEFGRGLAGAYFVHLPAEAFTQPHGWVAALAALGNVLNLDPRIAEFGSDTMQPAQTRPFLWLGDQPPAGFRTPISFEQGRIQIRDNRDAVLLDSGELPGTSVVSLLRDGSQRGLWLRTMGTGVPVVPPGLEDSMGDLIFGDGQGVLVAMNTQNDRVLDIDYPDHADWLDSLAKYSGWFFALTWVVLTIVVISVVRRLRKSSK</sequence>
<feature type="transmembrane region" description="Helical" evidence="2">
    <location>
        <begin position="635"/>
        <end position="655"/>
    </location>
</feature>
<proteinExistence type="predicted"/>
<protein>
    <recommendedName>
        <fullName evidence="4">Cellulose synthase regulatory subunit</fullName>
    </recommendedName>
</protein>
<comment type="caution">
    <text evidence="3">The sequence shown here is derived from an EMBL/GenBank/DDBJ whole genome shotgun (WGS) entry which is preliminary data.</text>
</comment>
<reference evidence="3" key="1">
    <citation type="journal article" date="2015" name="Nature">
        <title>Complex archaea that bridge the gap between prokaryotes and eukaryotes.</title>
        <authorList>
            <person name="Spang A."/>
            <person name="Saw J.H."/>
            <person name="Jorgensen S.L."/>
            <person name="Zaremba-Niedzwiedzka K."/>
            <person name="Martijn J."/>
            <person name="Lind A.E."/>
            <person name="van Eijk R."/>
            <person name="Schleper C."/>
            <person name="Guy L."/>
            <person name="Ettema T.J."/>
        </authorList>
    </citation>
    <scope>NUCLEOTIDE SEQUENCE</scope>
</reference>
<organism evidence="3">
    <name type="scientific">marine sediment metagenome</name>
    <dbReference type="NCBI Taxonomy" id="412755"/>
    <lineage>
        <taxon>unclassified sequences</taxon>
        <taxon>metagenomes</taxon>
        <taxon>ecological metagenomes</taxon>
    </lineage>
</organism>
<keyword evidence="2" id="KW-0472">Membrane</keyword>
<evidence type="ECO:0000256" key="1">
    <source>
        <dbReference type="SAM" id="MobiDB-lite"/>
    </source>
</evidence>
<keyword evidence="2" id="KW-0812">Transmembrane</keyword>
<evidence type="ECO:0000256" key="2">
    <source>
        <dbReference type="SAM" id="Phobius"/>
    </source>
</evidence>
<name>A0A0F9WFS4_9ZZZZ</name>
<feature type="region of interest" description="Disordered" evidence="1">
    <location>
        <begin position="26"/>
        <end position="50"/>
    </location>
</feature>
<keyword evidence="2" id="KW-1133">Transmembrane helix</keyword>
<dbReference type="EMBL" id="LAZR01000283">
    <property type="protein sequence ID" value="KKN77183.1"/>
    <property type="molecule type" value="Genomic_DNA"/>
</dbReference>
<dbReference type="InterPro" id="IPR018513">
    <property type="entry name" value="Cell_synthase_bac"/>
</dbReference>